<dbReference type="InterPro" id="IPR012223">
    <property type="entry name" value="TEII"/>
</dbReference>
<accession>A0ABN7YZW7</accession>
<evidence type="ECO:0000259" key="2">
    <source>
        <dbReference type="Pfam" id="PF00975"/>
    </source>
</evidence>
<dbReference type="Pfam" id="PF00975">
    <property type="entry name" value="Thioesterase"/>
    <property type="match status" value="1"/>
</dbReference>
<dbReference type="PANTHER" id="PTHR11487">
    <property type="entry name" value="THIOESTERASE"/>
    <property type="match status" value="1"/>
</dbReference>
<dbReference type="InterPro" id="IPR001031">
    <property type="entry name" value="Thioesterase"/>
</dbReference>
<dbReference type="PANTHER" id="PTHR11487:SF0">
    <property type="entry name" value="S-ACYL FATTY ACID SYNTHASE THIOESTERASE, MEDIUM CHAIN"/>
    <property type="match status" value="1"/>
</dbReference>
<evidence type="ECO:0000256" key="1">
    <source>
        <dbReference type="ARBA" id="ARBA00007169"/>
    </source>
</evidence>
<dbReference type="RefSeq" id="WP_224043248.1">
    <property type="nucleotide sequence ID" value="NZ_CAJZAH010000004.1"/>
</dbReference>
<dbReference type="Proteomes" id="UP000721236">
    <property type="component" value="Unassembled WGS sequence"/>
</dbReference>
<comment type="similarity">
    <text evidence="1">Belongs to the thioesterase family.</text>
</comment>
<keyword evidence="3" id="KW-0560">Oxidoreductase</keyword>
<keyword evidence="4" id="KW-1185">Reference proteome</keyword>
<dbReference type="Gene3D" id="3.40.50.1820">
    <property type="entry name" value="alpha/beta hydrolase"/>
    <property type="match status" value="1"/>
</dbReference>
<protein>
    <submittedName>
        <fullName evidence="3">Linear gramicidin dehydrogenase LgrE</fullName>
        <ecNumber evidence="3">1.1.-.-</ecNumber>
    </submittedName>
</protein>
<dbReference type="SUPFAM" id="SSF53474">
    <property type="entry name" value="alpha/beta-Hydrolases"/>
    <property type="match status" value="1"/>
</dbReference>
<feature type="domain" description="Thioesterase" evidence="2">
    <location>
        <begin position="8"/>
        <end position="231"/>
    </location>
</feature>
<comment type="caution">
    <text evidence="3">The sequence shown here is derived from an EMBL/GenBank/DDBJ whole genome shotgun (WGS) entry which is preliminary data.</text>
</comment>
<evidence type="ECO:0000313" key="4">
    <source>
        <dbReference type="Proteomes" id="UP000721236"/>
    </source>
</evidence>
<dbReference type="GO" id="GO:0016491">
    <property type="term" value="F:oxidoreductase activity"/>
    <property type="evidence" value="ECO:0007669"/>
    <property type="project" value="UniProtKB-KW"/>
</dbReference>
<gene>
    <name evidence="3" type="primary">lgrE</name>
    <name evidence="3" type="ORF">LMG21510_03675</name>
</gene>
<dbReference type="EMBL" id="CAJZAH010000004">
    <property type="protein sequence ID" value="CAG9179057.1"/>
    <property type="molecule type" value="Genomic_DNA"/>
</dbReference>
<reference evidence="3 4" key="1">
    <citation type="submission" date="2021-08" db="EMBL/GenBank/DDBJ databases">
        <authorList>
            <person name="Peeters C."/>
        </authorList>
    </citation>
    <scope>NUCLEOTIDE SEQUENCE [LARGE SCALE GENOMIC DNA]</scope>
    <source>
        <strain evidence="3 4">LMG 21510</strain>
    </source>
</reference>
<dbReference type="InterPro" id="IPR029058">
    <property type="entry name" value="AB_hydrolase_fold"/>
</dbReference>
<name>A0ABN7YZW7_9BURK</name>
<organism evidence="3 4">
    <name type="scientific">Cupriavidus respiraculi</name>
    <dbReference type="NCBI Taxonomy" id="195930"/>
    <lineage>
        <taxon>Bacteria</taxon>
        <taxon>Pseudomonadati</taxon>
        <taxon>Pseudomonadota</taxon>
        <taxon>Betaproteobacteria</taxon>
        <taxon>Burkholderiales</taxon>
        <taxon>Burkholderiaceae</taxon>
        <taxon>Cupriavidus</taxon>
    </lineage>
</organism>
<sequence>MSASAPMTLWCLPNAGAGAAAYARWRRLAPPGLMVEAMELPGRGTRMREPLLVSFDALCDDLEHRLRQWLSRGGAYALFGHSMGALLAFELAQRLRSHRCPPRALLVSGSPAPRLRDPARFAEPLDDRTLARHLRELGGTPAELMDNAEMMQLTLPVLRADFQVCGSYRHRARAPLDCAVHAFGGRTDRAVGDTVAGWRQEAGGAFTLDWYDGGHFFLHDHAGPMLSRIAALLSGAANTAAAPAAQDPEVSACPP</sequence>
<evidence type="ECO:0000313" key="3">
    <source>
        <dbReference type="EMBL" id="CAG9179057.1"/>
    </source>
</evidence>
<proteinExistence type="inferred from homology"/>
<dbReference type="EC" id="1.1.-.-" evidence="3"/>